<dbReference type="PANTHER" id="PTHR23090:SF9">
    <property type="entry name" value="GLUTAMINE-DEPENDENT NAD(+) SYNTHETASE"/>
    <property type="match status" value="1"/>
</dbReference>
<name>A0A448X7T9_9PLAT</name>
<dbReference type="GO" id="GO:0004359">
    <property type="term" value="F:glutaminase activity"/>
    <property type="evidence" value="ECO:0007669"/>
    <property type="project" value="InterPro"/>
</dbReference>
<evidence type="ECO:0008006" key="4">
    <source>
        <dbReference type="Google" id="ProtNLM"/>
    </source>
</evidence>
<keyword evidence="1" id="KW-0436">Ligase</keyword>
<dbReference type="PANTHER" id="PTHR23090">
    <property type="entry name" value="NH 3 /GLUTAMINE-DEPENDENT NAD + SYNTHETASE"/>
    <property type="match status" value="1"/>
</dbReference>
<evidence type="ECO:0000313" key="2">
    <source>
        <dbReference type="EMBL" id="VEL30228.1"/>
    </source>
</evidence>
<dbReference type="SUPFAM" id="SSF52402">
    <property type="entry name" value="Adenine nucleotide alpha hydrolases-like"/>
    <property type="match status" value="1"/>
</dbReference>
<dbReference type="Proteomes" id="UP000784294">
    <property type="component" value="Unassembled WGS sequence"/>
</dbReference>
<dbReference type="InterPro" id="IPR014729">
    <property type="entry name" value="Rossmann-like_a/b/a_fold"/>
</dbReference>
<evidence type="ECO:0000313" key="3">
    <source>
        <dbReference type="Proteomes" id="UP000784294"/>
    </source>
</evidence>
<sequence length="184" mass="20506">MYNPYKYDCSSADLNPIGSISKLDLRRFMQFVLEGGLSCSRKSTFGQHGPCAKNIELDRLLEETSEQILNALPSAELEPLSLDGSVVQTDELDMGLTYDELSIFGRLRKQAACGPYSMLAHLLFDETHPRFSTASSDSNACGSPAKCLADKVKHFFRRYAISRHKSTVLPPSYHTEAYSADDNR</sequence>
<dbReference type="GO" id="GO:0005737">
    <property type="term" value="C:cytoplasm"/>
    <property type="evidence" value="ECO:0007669"/>
    <property type="project" value="InterPro"/>
</dbReference>
<gene>
    <name evidence="2" type="ORF">PXEA_LOCUS23668</name>
</gene>
<dbReference type="Gene3D" id="3.40.50.620">
    <property type="entry name" value="HUPs"/>
    <property type="match status" value="1"/>
</dbReference>
<keyword evidence="3" id="KW-1185">Reference proteome</keyword>
<proteinExistence type="predicted"/>
<comment type="caution">
    <text evidence="2">The sequence shown here is derived from an EMBL/GenBank/DDBJ whole genome shotgun (WGS) entry which is preliminary data.</text>
</comment>
<dbReference type="AlphaFoldDB" id="A0A448X7T9"/>
<reference evidence="2" key="1">
    <citation type="submission" date="2018-11" db="EMBL/GenBank/DDBJ databases">
        <authorList>
            <consortium name="Pathogen Informatics"/>
        </authorList>
    </citation>
    <scope>NUCLEOTIDE SEQUENCE</scope>
</reference>
<protein>
    <recommendedName>
        <fullName evidence="4">NAD/GMP synthase domain-containing protein</fullName>
    </recommendedName>
</protein>
<accession>A0A448X7T9</accession>
<organism evidence="2 3">
    <name type="scientific">Protopolystoma xenopodis</name>
    <dbReference type="NCBI Taxonomy" id="117903"/>
    <lineage>
        <taxon>Eukaryota</taxon>
        <taxon>Metazoa</taxon>
        <taxon>Spiralia</taxon>
        <taxon>Lophotrochozoa</taxon>
        <taxon>Platyhelminthes</taxon>
        <taxon>Monogenea</taxon>
        <taxon>Polyopisthocotylea</taxon>
        <taxon>Polystomatidea</taxon>
        <taxon>Polystomatidae</taxon>
        <taxon>Protopolystoma</taxon>
    </lineage>
</organism>
<evidence type="ECO:0000256" key="1">
    <source>
        <dbReference type="ARBA" id="ARBA00022598"/>
    </source>
</evidence>
<dbReference type="InterPro" id="IPR003694">
    <property type="entry name" value="NAD_synthase"/>
</dbReference>
<dbReference type="GO" id="GO:0009435">
    <property type="term" value="P:NAD+ biosynthetic process"/>
    <property type="evidence" value="ECO:0007669"/>
    <property type="project" value="InterPro"/>
</dbReference>
<dbReference type="OrthoDB" id="6281936at2759"/>
<dbReference type="GO" id="GO:0003952">
    <property type="term" value="F:NAD+ synthase (glutamine-hydrolyzing) activity"/>
    <property type="evidence" value="ECO:0007669"/>
    <property type="project" value="InterPro"/>
</dbReference>
<dbReference type="EMBL" id="CAAALY010110556">
    <property type="protein sequence ID" value="VEL30228.1"/>
    <property type="molecule type" value="Genomic_DNA"/>
</dbReference>